<dbReference type="Gene3D" id="2.60.120.10">
    <property type="entry name" value="Jelly Rolls"/>
    <property type="match status" value="1"/>
</dbReference>
<dbReference type="InterPro" id="IPR014710">
    <property type="entry name" value="RmlC-like_jellyroll"/>
</dbReference>
<evidence type="ECO:0000259" key="4">
    <source>
        <dbReference type="PROSITE" id="PS50042"/>
    </source>
</evidence>
<dbReference type="GO" id="GO:0003677">
    <property type="term" value="F:DNA binding"/>
    <property type="evidence" value="ECO:0007669"/>
    <property type="project" value="UniProtKB-KW"/>
</dbReference>
<dbReference type="Pfam" id="PF00027">
    <property type="entry name" value="cNMP_binding"/>
    <property type="match status" value="1"/>
</dbReference>
<keyword evidence="2" id="KW-0238">DNA-binding</keyword>
<dbReference type="Gene3D" id="1.10.10.10">
    <property type="entry name" value="Winged helix-like DNA-binding domain superfamily/Winged helix DNA-binding domain"/>
    <property type="match status" value="1"/>
</dbReference>
<dbReference type="PROSITE" id="PS51063">
    <property type="entry name" value="HTH_CRP_2"/>
    <property type="match status" value="1"/>
</dbReference>
<evidence type="ECO:0000259" key="5">
    <source>
        <dbReference type="PROSITE" id="PS51063"/>
    </source>
</evidence>
<dbReference type="PANTHER" id="PTHR24567">
    <property type="entry name" value="CRP FAMILY TRANSCRIPTIONAL REGULATORY PROTEIN"/>
    <property type="match status" value="1"/>
</dbReference>
<dbReference type="InterPro" id="IPR018490">
    <property type="entry name" value="cNMP-bd_dom_sf"/>
</dbReference>
<proteinExistence type="predicted"/>
<accession>A0A327Z4M3</accession>
<comment type="caution">
    <text evidence="6">The sequence shown here is derived from an EMBL/GenBank/DDBJ whole genome shotgun (WGS) entry which is preliminary data.</text>
</comment>
<name>A0A327Z4M3_9ACTN</name>
<feature type="domain" description="Cyclic nucleotide-binding" evidence="4">
    <location>
        <begin position="1"/>
        <end position="86"/>
    </location>
</feature>
<dbReference type="PROSITE" id="PS50042">
    <property type="entry name" value="CNMP_BINDING_3"/>
    <property type="match status" value="1"/>
</dbReference>
<keyword evidence="7" id="KW-1185">Reference proteome</keyword>
<evidence type="ECO:0000313" key="7">
    <source>
        <dbReference type="Proteomes" id="UP000249341"/>
    </source>
</evidence>
<dbReference type="InterPro" id="IPR036390">
    <property type="entry name" value="WH_DNA-bd_sf"/>
</dbReference>
<keyword evidence="1" id="KW-0805">Transcription regulation</keyword>
<dbReference type="CDD" id="cd00038">
    <property type="entry name" value="CAP_ED"/>
    <property type="match status" value="1"/>
</dbReference>
<dbReference type="InterPro" id="IPR000595">
    <property type="entry name" value="cNMP-bd_dom"/>
</dbReference>
<dbReference type="PANTHER" id="PTHR24567:SF68">
    <property type="entry name" value="DNA-BINDING TRANSCRIPTIONAL DUAL REGULATOR CRP"/>
    <property type="match status" value="1"/>
</dbReference>
<protein>
    <submittedName>
        <fullName evidence="6">CRP-like cAMP-binding protein</fullName>
    </submittedName>
</protein>
<evidence type="ECO:0000256" key="3">
    <source>
        <dbReference type="ARBA" id="ARBA00023163"/>
    </source>
</evidence>
<dbReference type="GO" id="GO:0003700">
    <property type="term" value="F:DNA-binding transcription factor activity"/>
    <property type="evidence" value="ECO:0007669"/>
    <property type="project" value="TreeGrafter"/>
</dbReference>
<dbReference type="Proteomes" id="UP000249341">
    <property type="component" value="Unassembled WGS sequence"/>
</dbReference>
<organism evidence="6 7">
    <name type="scientific">Actinoplanes lutulentus</name>
    <dbReference type="NCBI Taxonomy" id="1287878"/>
    <lineage>
        <taxon>Bacteria</taxon>
        <taxon>Bacillati</taxon>
        <taxon>Actinomycetota</taxon>
        <taxon>Actinomycetes</taxon>
        <taxon>Micromonosporales</taxon>
        <taxon>Micromonosporaceae</taxon>
        <taxon>Actinoplanes</taxon>
    </lineage>
</organism>
<reference evidence="6 7" key="1">
    <citation type="submission" date="2018-06" db="EMBL/GenBank/DDBJ databases">
        <title>Genomic Encyclopedia of Type Strains, Phase III (KMG-III): the genomes of soil and plant-associated and newly described type strains.</title>
        <authorList>
            <person name="Whitman W."/>
        </authorList>
    </citation>
    <scope>NUCLEOTIDE SEQUENCE [LARGE SCALE GENOMIC DNA]</scope>
    <source>
        <strain evidence="6 7">CGMCC 4.7090</strain>
    </source>
</reference>
<dbReference type="SMART" id="SM00419">
    <property type="entry name" value="HTH_CRP"/>
    <property type="match status" value="1"/>
</dbReference>
<dbReference type="SMART" id="SM00100">
    <property type="entry name" value="cNMP"/>
    <property type="match status" value="1"/>
</dbReference>
<dbReference type="InterPro" id="IPR036388">
    <property type="entry name" value="WH-like_DNA-bd_sf"/>
</dbReference>
<dbReference type="SUPFAM" id="SSF46785">
    <property type="entry name" value="Winged helix' DNA-binding domain"/>
    <property type="match status" value="1"/>
</dbReference>
<feature type="domain" description="HTH crp-type" evidence="5">
    <location>
        <begin position="117"/>
        <end position="191"/>
    </location>
</feature>
<dbReference type="SUPFAM" id="SSF51206">
    <property type="entry name" value="cAMP-binding domain-like"/>
    <property type="match status" value="1"/>
</dbReference>
<gene>
    <name evidence="6" type="ORF">B0I29_123127</name>
</gene>
<keyword evidence="3" id="KW-0804">Transcription</keyword>
<dbReference type="GO" id="GO:0005829">
    <property type="term" value="C:cytosol"/>
    <property type="evidence" value="ECO:0007669"/>
    <property type="project" value="TreeGrafter"/>
</dbReference>
<dbReference type="EMBL" id="QLMJ01000023">
    <property type="protein sequence ID" value="RAK27493.1"/>
    <property type="molecule type" value="Genomic_DNA"/>
</dbReference>
<sequence>MVSYRPRGKIFGEGDPSDRIAIVLRGVVKITAATANGREALLGLRGMGEIVGELGAIYGSPRAASVWALNLVQVRLIPASTFQRCLLDHPDAMLAVLGAVIARLRESDRRRLEFTGSDVLERVSMLLAELARTHGETAADGSVSIALPLSQEEIAGATGASREAVAKAFRRLRAIGAVATARQRIVILNRQALHMRAS</sequence>
<dbReference type="Pfam" id="PF13545">
    <property type="entry name" value="HTH_Crp_2"/>
    <property type="match status" value="1"/>
</dbReference>
<dbReference type="InterPro" id="IPR012318">
    <property type="entry name" value="HTH_CRP"/>
</dbReference>
<dbReference type="InterPro" id="IPR050397">
    <property type="entry name" value="Env_Response_Regulators"/>
</dbReference>
<evidence type="ECO:0000256" key="1">
    <source>
        <dbReference type="ARBA" id="ARBA00023015"/>
    </source>
</evidence>
<evidence type="ECO:0000313" key="6">
    <source>
        <dbReference type="EMBL" id="RAK27493.1"/>
    </source>
</evidence>
<dbReference type="AlphaFoldDB" id="A0A327Z4M3"/>
<evidence type="ECO:0000256" key="2">
    <source>
        <dbReference type="ARBA" id="ARBA00023125"/>
    </source>
</evidence>